<evidence type="ECO:0000256" key="4">
    <source>
        <dbReference type="ARBA" id="ARBA00023136"/>
    </source>
</evidence>
<sequence>MQKTSKDYLFVGIQFILFGLYVFDYFEKFKTLAFLHYLALILAILGFLVAIFSVFNLDRNLTVYPTPKNNSNLITSGLYKYTRHPIYSGIIFFTFGYSIYLGSIYKLIISGHLFIWFFFKSNYEEKRLMEKYSDYIKYRKITGRFFPKIKKPQD</sequence>
<evidence type="ECO:0000256" key="1">
    <source>
        <dbReference type="ARBA" id="ARBA00004127"/>
    </source>
</evidence>
<proteinExistence type="predicted"/>
<evidence type="ECO:0000256" key="2">
    <source>
        <dbReference type="ARBA" id="ARBA00022692"/>
    </source>
</evidence>
<keyword evidence="4 5" id="KW-0472">Membrane</keyword>
<name>A0ABN6HR43_9FLAO</name>
<evidence type="ECO:0000313" key="6">
    <source>
        <dbReference type="EMBL" id="BCY27174.1"/>
    </source>
</evidence>
<dbReference type="EMBL" id="AP024749">
    <property type="protein sequence ID" value="BCY27174.1"/>
    <property type="molecule type" value="Genomic_DNA"/>
</dbReference>
<reference evidence="6 7" key="1">
    <citation type="submission" date="2021-06" db="EMBL/GenBank/DDBJ databases">
        <title>Whole genome sequences of Flavobacterium sp. KK2020170 and assembly.</title>
        <authorList>
            <person name="Kitahara K."/>
            <person name="Miyoshi S."/>
            <person name="Uesaka K."/>
        </authorList>
    </citation>
    <scope>NUCLEOTIDE SEQUENCE [LARGE SCALE GENOMIC DNA]</scope>
    <source>
        <strain evidence="6 7">KK2020170</strain>
    </source>
</reference>
<keyword evidence="2 5" id="KW-0812">Transmembrane</keyword>
<keyword evidence="3 5" id="KW-1133">Transmembrane helix</keyword>
<organism evidence="6 7">
    <name type="scientific">Flavobacterium okayamense</name>
    <dbReference type="NCBI Taxonomy" id="2830782"/>
    <lineage>
        <taxon>Bacteria</taxon>
        <taxon>Pseudomonadati</taxon>
        <taxon>Bacteroidota</taxon>
        <taxon>Flavobacteriia</taxon>
        <taxon>Flavobacteriales</taxon>
        <taxon>Flavobacteriaceae</taxon>
        <taxon>Flavobacterium</taxon>
    </lineage>
</organism>
<feature type="transmembrane region" description="Helical" evidence="5">
    <location>
        <begin position="35"/>
        <end position="55"/>
    </location>
</feature>
<gene>
    <name evidence="6" type="ORF">KK2020170_00420</name>
</gene>
<feature type="transmembrane region" description="Helical" evidence="5">
    <location>
        <begin position="6"/>
        <end position="23"/>
    </location>
</feature>
<feature type="transmembrane region" description="Helical" evidence="5">
    <location>
        <begin position="86"/>
        <end position="119"/>
    </location>
</feature>
<dbReference type="Proteomes" id="UP000825258">
    <property type="component" value="Chromosome"/>
</dbReference>
<dbReference type="Pfam" id="PF04191">
    <property type="entry name" value="PEMT"/>
    <property type="match status" value="1"/>
</dbReference>
<evidence type="ECO:0000256" key="3">
    <source>
        <dbReference type="ARBA" id="ARBA00022989"/>
    </source>
</evidence>
<accession>A0ABN6HR43</accession>
<dbReference type="Gene3D" id="1.20.120.1630">
    <property type="match status" value="1"/>
</dbReference>
<dbReference type="InterPro" id="IPR007318">
    <property type="entry name" value="Phopholipid_MeTrfase"/>
</dbReference>
<evidence type="ECO:0000256" key="5">
    <source>
        <dbReference type="SAM" id="Phobius"/>
    </source>
</evidence>
<evidence type="ECO:0000313" key="7">
    <source>
        <dbReference type="Proteomes" id="UP000825258"/>
    </source>
</evidence>
<evidence type="ECO:0008006" key="8">
    <source>
        <dbReference type="Google" id="ProtNLM"/>
    </source>
</evidence>
<keyword evidence="7" id="KW-1185">Reference proteome</keyword>
<dbReference type="InterPro" id="IPR052527">
    <property type="entry name" value="Metal_cation-efflux_comp"/>
</dbReference>
<comment type="subcellular location">
    <subcellularLocation>
        <location evidence="1">Endomembrane system</location>
        <topology evidence="1">Multi-pass membrane protein</topology>
    </subcellularLocation>
</comment>
<dbReference type="PANTHER" id="PTHR43847:SF1">
    <property type="entry name" value="BLL3993 PROTEIN"/>
    <property type="match status" value="1"/>
</dbReference>
<dbReference type="RefSeq" id="WP_221258813.1">
    <property type="nucleotide sequence ID" value="NZ_AP024749.1"/>
</dbReference>
<protein>
    <recommendedName>
        <fullName evidence="8">Protein-S-isoprenylcysteine O-methyltransferase Ste14</fullName>
    </recommendedName>
</protein>
<dbReference type="PANTHER" id="PTHR43847">
    <property type="entry name" value="BLL3993 PROTEIN"/>
    <property type="match status" value="1"/>
</dbReference>